<dbReference type="EMBL" id="WIBF01000001">
    <property type="protein sequence ID" value="MQQ07287.1"/>
    <property type="molecule type" value="Genomic_DNA"/>
</dbReference>
<dbReference type="SUPFAM" id="SSF82689">
    <property type="entry name" value="Mechanosensitive channel protein MscS (YggB), C-terminal domain"/>
    <property type="match status" value="1"/>
</dbReference>
<feature type="transmembrane region" description="Helical" evidence="7">
    <location>
        <begin position="203"/>
        <end position="220"/>
    </location>
</feature>
<feature type="transmembrane region" description="Helical" evidence="7">
    <location>
        <begin position="241"/>
        <end position="265"/>
    </location>
</feature>
<sequence>MLKFFLRLIVMVSLCVSVQVTLAAAQTTDEGRAYYQAWLKTADRAEQVIDAKRASTVSLEQLRLDLASYRDRFREEQSKNGERIVTLQAQLDALGEAPAEGESEPEDLATLRARLTQQLLDLRVPRIVSEEAFRRADGLINEVDKIIRDRRKTVLLQRGATPLNPENWTDALASLASASYSMWNETAQQVAQETTLRKIEGNWPTLLVLLAIGGALLLRGRAISLKTAAYVRRHALQSTAIWEFCVSLWQVILPYAGIVLIVTAIKMANLVGVRGSLLIDGVPRWALILLAFHWLGGRLYARRDENPLFPVDPKNAAATWLVVDLLAVILVAKEMLSTLEDFIFFSEGALAVVRFPLILMAALLMLRLHRIGKQQRSDAPDSEGDEGALVVGVNGIIQTVRRVAYLFGFLSPVLAAAGYINAAEALIYPSILTLALIATLLVLQRFLVDVYGFFSKQNRETASDSLVAVLLGFLLVLLSAPLFALIWGARQADLLELLNKLRNGFQVGDVSISPTAFLSFAVIFAIGYMVTRIVQSSLRTSLLPKTRLDPGGQNAIVSGTGYIGIFLAAVVAISAAGLDLSSLAIVAGALSVGIGFGLQTIVSNFVSGIILLIERPISKGDWIEVGGMMGYVRDISVRSTRIETFDRTDVIVPNSDLITGTVTNFTRGNTVGRVIVSVGVAYGTDPRLVEGILFDIANAHPMVLAKPAPSVVFQGFGADSLDFEIRAILRDVNWMLSVKSDINYEIEKQFRKKGIEIPFAQRDLWIRNPEALRGASDA</sequence>
<feature type="transmembrane region" description="Helical" evidence="7">
    <location>
        <begin position="584"/>
        <end position="613"/>
    </location>
</feature>
<feature type="transmembrane region" description="Helical" evidence="7">
    <location>
        <begin position="466"/>
        <end position="490"/>
    </location>
</feature>
<gene>
    <name evidence="12" type="ORF">GFB49_02350</name>
</gene>
<dbReference type="InterPro" id="IPR052702">
    <property type="entry name" value="MscS-like_channel"/>
</dbReference>
<keyword evidence="6 7" id="KW-0472">Membrane</keyword>
<dbReference type="InterPro" id="IPR049278">
    <property type="entry name" value="MS_channel_C"/>
</dbReference>
<evidence type="ECO:0000256" key="1">
    <source>
        <dbReference type="ARBA" id="ARBA00004651"/>
    </source>
</evidence>
<dbReference type="GO" id="GO:0008381">
    <property type="term" value="F:mechanosensitive monoatomic ion channel activity"/>
    <property type="evidence" value="ECO:0007669"/>
    <property type="project" value="UniProtKB-ARBA"/>
</dbReference>
<evidence type="ECO:0000256" key="4">
    <source>
        <dbReference type="ARBA" id="ARBA00022692"/>
    </source>
</evidence>
<feature type="transmembrane region" description="Helical" evidence="7">
    <location>
        <begin position="403"/>
        <end position="420"/>
    </location>
</feature>
<feature type="domain" description="Mechanosensitive ion channel MscS" evidence="9">
    <location>
        <begin position="600"/>
        <end position="667"/>
    </location>
</feature>
<dbReference type="PANTHER" id="PTHR30347">
    <property type="entry name" value="POTASSIUM CHANNEL RELATED"/>
    <property type="match status" value="1"/>
</dbReference>
<comment type="subcellular location">
    <subcellularLocation>
        <location evidence="1">Cell membrane</location>
        <topology evidence="1">Multi-pass membrane protein</topology>
    </subcellularLocation>
</comment>
<keyword evidence="5 7" id="KW-1133">Transmembrane helix</keyword>
<feature type="transmembrane region" description="Helical" evidence="7">
    <location>
        <begin position="426"/>
        <end position="454"/>
    </location>
</feature>
<feature type="domain" description="Mechanosensitive ion channel MscS C-terminal" evidence="11">
    <location>
        <begin position="675"/>
        <end position="757"/>
    </location>
</feature>
<dbReference type="AlphaFoldDB" id="A0A843YEL0"/>
<keyword evidence="13" id="KW-1185">Reference proteome</keyword>
<dbReference type="SUPFAM" id="SSF50182">
    <property type="entry name" value="Sm-like ribonucleoproteins"/>
    <property type="match status" value="1"/>
</dbReference>
<dbReference type="SUPFAM" id="SSF82861">
    <property type="entry name" value="Mechanosensitive channel protein MscS (YggB), transmembrane region"/>
    <property type="match status" value="1"/>
</dbReference>
<feature type="transmembrane region" description="Helical" evidence="7">
    <location>
        <begin position="342"/>
        <end position="366"/>
    </location>
</feature>
<accession>A0A843YEL0</accession>
<evidence type="ECO:0000256" key="3">
    <source>
        <dbReference type="ARBA" id="ARBA00022475"/>
    </source>
</evidence>
<keyword evidence="3" id="KW-1003">Cell membrane</keyword>
<feature type="chain" id="PRO_5033067524" evidence="8">
    <location>
        <begin position="24"/>
        <end position="778"/>
    </location>
</feature>
<dbReference type="InterPro" id="IPR011066">
    <property type="entry name" value="MscS_channel_C_sf"/>
</dbReference>
<evidence type="ECO:0000256" key="6">
    <source>
        <dbReference type="ARBA" id="ARBA00023136"/>
    </source>
</evidence>
<evidence type="ECO:0000256" key="5">
    <source>
        <dbReference type="ARBA" id="ARBA00022989"/>
    </source>
</evidence>
<dbReference type="GO" id="GO:0005886">
    <property type="term" value="C:plasma membrane"/>
    <property type="evidence" value="ECO:0007669"/>
    <property type="project" value="UniProtKB-SubCell"/>
</dbReference>
<dbReference type="Gene3D" id="1.10.287.1260">
    <property type="match status" value="1"/>
</dbReference>
<organism evidence="12 13">
    <name type="scientific">Tritonibacter litoralis</name>
    <dbReference type="NCBI Taxonomy" id="2662264"/>
    <lineage>
        <taxon>Bacteria</taxon>
        <taxon>Pseudomonadati</taxon>
        <taxon>Pseudomonadota</taxon>
        <taxon>Alphaproteobacteria</taxon>
        <taxon>Rhodobacterales</taxon>
        <taxon>Paracoccaceae</taxon>
        <taxon>Tritonibacter</taxon>
    </lineage>
</organism>
<dbReference type="RefSeq" id="WP_153214184.1">
    <property type="nucleotide sequence ID" value="NZ_WIBF01000001.1"/>
</dbReference>
<dbReference type="PANTHER" id="PTHR30347:SF1">
    <property type="entry name" value="MECHANOSENSITIVE CHANNEL MSCK"/>
    <property type="match status" value="1"/>
</dbReference>
<feature type="transmembrane region" description="Helical" evidence="7">
    <location>
        <begin position="510"/>
        <end position="534"/>
    </location>
</feature>
<dbReference type="Pfam" id="PF00924">
    <property type="entry name" value="MS_channel_2nd"/>
    <property type="match status" value="1"/>
</dbReference>
<dbReference type="Pfam" id="PF12607">
    <property type="entry name" value="DUF3772"/>
    <property type="match status" value="1"/>
</dbReference>
<dbReference type="InterPro" id="IPR023408">
    <property type="entry name" value="MscS_beta-dom_sf"/>
</dbReference>
<evidence type="ECO:0000256" key="8">
    <source>
        <dbReference type="SAM" id="SignalP"/>
    </source>
</evidence>
<dbReference type="Proteomes" id="UP000444174">
    <property type="component" value="Unassembled WGS sequence"/>
</dbReference>
<dbReference type="InterPro" id="IPR010920">
    <property type="entry name" value="LSM_dom_sf"/>
</dbReference>
<feature type="transmembrane region" description="Helical" evidence="7">
    <location>
        <begin position="317"/>
        <end position="336"/>
    </location>
</feature>
<dbReference type="Gene3D" id="2.30.30.60">
    <property type="match status" value="1"/>
</dbReference>
<keyword evidence="8" id="KW-0732">Signal</keyword>
<reference evidence="12 13" key="1">
    <citation type="submission" date="2019-10" db="EMBL/GenBank/DDBJ databases">
        <title>Epibacterium sp. nov., isolated from seawater.</title>
        <authorList>
            <person name="Zhang X."/>
            <person name="Li N."/>
        </authorList>
    </citation>
    <scope>NUCLEOTIDE SEQUENCE [LARGE SCALE GENOMIC DNA]</scope>
    <source>
        <strain evidence="12 13">SM1979</strain>
    </source>
</reference>
<evidence type="ECO:0000259" key="10">
    <source>
        <dbReference type="Pfam" id="PF12607"/>
    </source>
</evidence>
<evidence type="ECO:0000313" key="13">
    <source>
        <dbReference type="Proteomes" id="UP000444174"/>
    </source>
</evidence>
<comment type="similarity">
    <text evidence="2">Belongs to the MscS (TC 1.A.23) family.</text>
</comment>
<feature type="transmembrane region" description="Helical" evidence="7">
    <location>
        <begin position="555"/>
        <end position="578"/>
    </location>
</feature>
<evidence type="ECO:0000313" key="12">
    <source>
        <dbReference type="EMBL" id="MQQ07287.1"/>
    </source>
</evidence>
<name>A0A843YEL0_9RHOB</name>
<dbReference type="Pfam" id="PF21082">
    <property type="entry name" value="MS_channel_3rd"/>
    <property type="match status" value="1"/>
</dbReference>
<dbReference type="InterPro" id="IPR006685">
    <property type="entry name" value="MscS_channel_2nd"/>
</dbReference>
<dbReference type="InterPro" id="IPR011014">
    <property type="entry name" value="MscS_channel_TM-2"/>
</dbReference>
<evidence type="ECO:0000259" key="11">
    <source>
        <dbReference type="Pfam" id="PF21082"/>
    </source>
</evidence>
<dbReference type="Gene3D" id="3.30.70.100">
    <property type="match status" value="1"/>
</dbReference>
<dbReference type="InterPro" id="IPR022249">
    <property type="entry name" value="DUF3772"/>
</dbReference>
<keyword evidence="4 7" id="KW-0812">Transmembrane</keyword>
<protein>
    <submittedName>
        <fullName evidence="12">DUF3772 domain-containing protein</fullName>
    </submittedName>
</protein>
<feature type="signal peptide" evidence="8">
    <location>
        <begin position="1"/>
        <end position="23"/>
    </location>
</feature>
<evidence type="ECO:0000259" key="9">
    <source>
        <dbReference type="Pfam" id="PF00924"/>
    </source>
</evidence>
<feature type="transmembrane region" description="Helical" evidence="7">
    <location>
        <begin position="277"/>
        <end position="296"/>
    </location>
</feature>
<evidence type="ECO:0000256" key="7">
    <source>
        <dbReference type="SAM" id="Phobius"/>
    </source>
</evidence>
<evidence type="ECO:0000256" key="2">
    <source>
        <dbReference type="ARBA" id="ARBA00008017"/>
    </source>
</evidence>
<proteinExistence type="inferred from homology"/>
<comment type="caution">
    <text evidence="12">The sequence shown here is derived from an EMBL/GenBank/DDBJ whole genome shotgun (WGS) entry which is preliminary data.</text>
</comment>
<feature type="domain" description="DUF3772" evidence="10">
    <location>
        <begin position="130"/>
        <end position="188"/>
    </location>
</feature>